<keyword evidence="5" id="KW-0949">S-adenosyl-L-methionine</keyword>
<keyword evidence="7" id="KW-1185">Reference proteome</keyword>
<dbReference type="AlphaFoldDB" id="A0A8H5BI28"/>
<proteinExistence type="inferred from homology"/>
<sequence>MSEASKIFVLGLLTAGFRKMYTPPHGPPPKEELVHSIKIDIQSIRQKRLVFVRSGQILLALAEIATMLAQLYPTHRLSRVILSKILLPNRTANLSFTRVQVLAAIIWGFGTILRLRAIGTLGKFFRYEVSIQKDHELVTNGAYAWVRHPSYSGIMLSTIGWCLWHAAPQSWLRQSTFLNAATGRGLLSLYILGGIIPINAITLGRMKIEDDVLRKEFGEQWEAWSKKVPYYVVPWVY</sequence>
<comment type="caution">
    <text evidence="6">The sequence shown here is derived from an EMBL/GenBank/DDBJ whole genome shotgun (WGS) entry which is preliminary data.</text>
</comment>
<feature type="transmembrane region" description="Helical" evidence="5">
    <location>
        <begin position="150"/>
        <end position="167"/>
    </location>
</feature>
<feature type="transmembrane region" description="Helical" evidence="5">
    <location>
        <begin position="92"/>
        <end position="113"/>
    </location>
</feature>
<keyword evidence="5" id="KW-0256">Endoplasmic reticulum</keyword>
<dbReference type="EC" id="2.1.1.100" evidence="5"/>
<dbReference type="Proteomes" id="UP000567179">
    <property type="component" value="Unassembled WGS sequence"/>
</dbReference>
<evidence type="ECO:0000256" key="5">
    <source>
        <dbReference type="RuleBase" id="RU362022"/>
    </source>
</evidence>
<evidence type="ECO:0000256" key="4">
    <source>
        <dbReference type="ARBA" id="ARBA00023136"/>
    </source>
</evidence>
<dbReference type="OrthoDB" id="422086at2759"/>
<reference evidence="6 7" key="1">
    <citation type="journal article" date="2020" name="ISME J.">
        <title>Uncovering the hidden diversity of litter-decomposition mechanisms in mushroom-forming fungi.</title>
        <authorList>
            <person name="Floudas D."/>
            <person name="Bentzer J."/>
            <person name="Ahren D."/>
            <person name="Johansson T."/>
            <person name="Persson P."/>
            <person name="Tunlid A."/>
        </authorList>
    </citation>
    <scope>NUCLEOTIDE SEQUENCE [LARGE SCALE GENOMIC DNA]</scope>
    <source>
        <strain evidence="6 7">CBS 101986</strain>
    </source>
</reference>
<evidence type="ECO:0000256" key="1">
    <source>
        <dbReference type="ARBA" id="ARBA00004141"/>
    </source>
</evidence>
<dbReference type="EMBL" id="JAACJJ010000017">
    <property type="protein sequence ID" value="KAF5323764.1"/>
    <property type="molecule type" value="Genomic_DNA"/>
</dbReference>
<evidence type="ECO:0000313" key="6">
    <source>
        <dbReference type="EMBL" id="KAF5323764.1"/>
    </source>
</evidence>
<keyword evidence="3 5" id="KW-1133">Transmembrane helix</keyword>
<dbReference type="GO" id="GO:0005789">
    <property type="term" value="C:endoplasmic reticulum membrane"/>
    <property type="evidence" value="ECO:0007669"/>
    <property type="project" value="UniProtKB-SubCell"/>
</dbReference>
<dbReference type="GO" id="GO:0032259">
    <property type="term" value="P:methylation"/>
    <property type="evidence" value="ECO:0007669"/>
    <property type="project" value="UniProtKB-KW"/>
</dbReference>
<feature type="transmembrane region" description="Helical" evidence="5">
    <location>
        <begin position="187"/>
        <end position="206"/>
    </location>
</feature>
<comment type="subcellular location">
    <subcellularLocation>
        <location evidence="5">Endoplasmic reticulum membrane</location>
        <topology evidence="5">Multi-pass membrane protein</topology>
    </subcellularLocation>
    <subcellularLocation>
        <location evidence="1">Membrane</location>
        <topology evidence="1">Multi-pass membrane protein</topology>
    </subcellularLocation>
</comment>
<gene>
    <name evidence="6" type="ORF">D9619_012896</name>
</gene>
<dbReference type="PANTHER" id="PTHR12714">
    <property type="entry name" value="PROTEIN-S ISOPRENYLCYSTEINE O-METHYLTRANSFERASE"/>
    <property type="match status" value="1"/>
</dbReference>
<keyword evidence="5" id="KW-0808">Transferase</keyword>
<name>A0A8H5BI28_9AGAR</name>
<feature type="transmembrane region" description="Helical" evidence="5">
    <location>
        <begin position="50"/>
        <end position="72"/>
    </location>
</feature>
<evidence type="ECO:0000256" key="3">
    <source>
        <dbReference type="ARBA" id="ARBA00022989"/>
    </source>
</evidence>
<keyword evidence="4 5" id="KW-0472">Membrane</keyword>
<comment type="catalytic activity">
    <reaction evidence="5">
        <text>[protein]-C-terminal S-[(2E,6E)-farnesyl]-L-cysteine + S-adenosyl-L-methionine = [protein]-C-terminal S-[(2E,6E)-farnesyl]-L-cysteine methyl ester + S-adenosyl-L-homocysteine</text>
        <dbReference type="Rhea" id="RHEA:21672"/>
        <dbReference type="Rhea" id="RHEA-COMP:12125"/>
        <dbReference type="Rhea" id="RHEA-COMP:12126"/>
        <dbReference type="ChEBI" id="CHEBI:57856"/>
        <dbReference type="ChEBI" id="CHEBI:59789"/>
        <dbReference type="ChEBI" id="CHEBI:90510"/>
        <dbReference type="ChEBI" id="CHEBI:90511"/>
        <dbReference type="EC" id="2.1.1.100"/>
    </reaction>
</comment>
<protein>
    <recommendedName>
        <fullName evidence="5">Protein-S-isoprenylcysteine O-methyltransferase</fullName>
        <ecNumber evidence="5">2.1.1.100</ecNumber>
    </recommendedName>
</protein>
<keyword evidence="2 5" id="KW-0812">Transmembrane</keyword>
<evidence type="ECO:0000313" key="7">
    <source>
        <dbReference type="Proteomes" id="UP000567179"/>
    </source>
</evidence>
<accession>A0A8H5BI28</accession>
<dbReference type="GO" id="GO:0004671">
    <property type="term" value="F:protein C-terminal S-isoprenylcysteine carboxyl O-methyltransferase activity"/>
    <property type="evidence" value="ECO:0007669"/>
    <property type="project" value="UniProtKB-EC"/>
</dbReference>
<comment type="similarity">
    <text evidence="5">Belongs to the class VI-like SAM-binding methyltransferase superfamily. Isoprenylcysteine carboxyl methyltransferase family.</text>
</comment>
<evidence type="ECO:0000256" key="2">
    <source>
        <dbReference type="ARBA" id="ARBA00022692"/>
    </source>
</evidence>
<dbReference type="InterPro" id="IPR007269">
    <property type="entry name" value="ICMT_MeTrfase"/>
</dbReference>
<organism evidence="6 7">
    <name type="scientific">Psilocybe cf. subviscida</name>
    <dbReference type="NCBI Taxonomy" id="2480587"/>
    <lineage>
        <taxon>Eukaryota</taxon>
        <taxon>Fungi</taxon>
        <taxon>Dikarya</taxon>
        <taxon>Basidiomycota</taxon>
        <taxon>Agaricomycotina</taxon>
        <taxon>Agaricomycetes</taxon>
        <taxon>Agaricomycetidae</taxon>
        <taxon>Agaricales</taxon>
        <taxon>Agaricineae</taxon>
        <taxon>Strophariaceae</taxon>
        <taxon>Psilocybe</taxon>
    </lineage>
</organism>
<dbReference type="Gene3D" id="1.20.120.1630">
    <property type="match status" value="1"/>
</dbReference>
<dbReference type="PANTHER" id="PTHR12714:SF9">
    <property type="entry name" value="PROTEIN-S-ISOPRENYLCYSTEINE O-METHYLTRANSFERASE"/>
    <property type="match status" value="1"/>
</dbReference>
<dbReference type="Pfam" id="PF04140">
    <property type="entry name" value="ICMT"/>
    <property type="match status" value="1"/>
</dbReference>
<keyword evidence="5" id="KW-0489">Methyltransferase</keyword>